<dbReference type="InterPro" id="IPR000169">
    <property type="entry name" value="Pept_cys_AS"/>
</dbReference>
<keyword evidence="4" id="KW-0732">Signal</keyword>
<evidence type="ECO:0000256" key="4">
    <source>
        <dbReference type="SAM" id="SignalP"/>
    </source>
</evidence>
<dbReference type="SMART" id="SM00848">
    <property type="entry name" value="Inhibitor_I29"/>
    <property type="match status" value="1"/>
</dbReference>
<dbReference type="SUPFAM" id="SSF54001">
    <property type="entry name" value="Cysteine proteinases"/>
    <property type="match status" value="1"/>
</dbReference>
<evidence type="ECO:0000256" key="1">
    <source>
        <dbReference type="ARBA" id="ARBA00008455"/>
    </source>
</evidence>
<protein>
    <submittedName>
        <fullName evidence="7">Uncharacterized protein</fullName>
    </submittedName>
</protein>
<organism evidence="7 8">
    <name type="scientific">Perkinsus olseni</name>
    <name type="common">Perkinsus atlanticus</name>
    <dbReference type="NCBI Taxonomy" id="32597"/>
    <lineage>
        <taxon>Eukaryota</taxon>
        <taxon>Sar</taxon>
        <taxon>Alveolata</taxon>
        <taxon>Perkinsozoa</taxon>
        <taxon>Perkinsea</taxon>
        <taxon>Perkinsida</taxon>
        <taxon>Perkinsidae</taxon>
        <taxon>Perkinsus</taxon>
    </lineage>
</organism>
<dbReference type="GO" id="GO:0006508">
    <property type="term" value="P:proteolysis"/>
    <property type="evidence" value="ECO:0007669"/>
    <property type="project" value="InterPro"/>
</dbReference>
<name>A0A7J6NSR3_PEROL</name>
<dbReference type="InterPro" id="IPR013201">
    <property type="entry name" value="Prot_inhib_I29"/>
</dbReference>
<keyword evidence="2" id="KW-0865">Zymogen</keyword>
<evidence type="ECO:0000313" key="8">
    <source>
        <dbReference type="Proteomes" id="UP000541610"/>
    </source>
</evidence>
<feature type="signal peptide" evidence="4">
    <location>
        <begin position="1"/>
        <end position="19"/>
    </location>
</feature>
<dbReference type="Pfam" id="PF00112">
    <property type="entry name" value="Peptidase_C1"/>
    <property type="match status" value="1"/>
</dbReference>
<dbReference type="Proteomes" id="UP000541610">
    <property type="component" value="Unassembled WGS sequence"/>
</dbReference>
<dbReference type="SMART" id="SM00645">
    <property type="entry name" value="Pept_C1"/>
    <property type="match status" value="1"/>
</dbReference>
<comment type="similarity">
    <text evidence="1">Belongs to the peptidase C1 family.</text>
</comment>
<evidence type="ECO:0000256" key="3">
    <source>
        <dbReference type="ARBA" id="ARBA00023157"/>
    </source>
</evidence>
<dbReference type="InterPro" id="IPR025661">
    <property type="entry name" value="Pept_asp_AS"/>
</dbReference>
<dbReference type="Gene3D" id="3.90.70.10">
    <property type="entry name" value="Cysteine proteinases"/>
    <property type="match status" value="1"/>
</dbReference>
<keyword evidence="3" id="KW-1015">Disulfide bond</keyword>
<sequence length="330" mass="36580">MPATIHALRFFFFAAAAVAVRTKAFMSFDEYLREHNHRITKGTEEYARREEILYRNLQEIDEHNERGLSYKKGITPFTHLTAEEFADVGGLNPTVARHFIDKRPYHLGQFNYSGDALPKAIDWREQGAVTSVKKQGSCGACWAFAAVGAIEGAFKIHTGRLEESCLGGVAEHAYDYVAATGLTSAEEYPYPPAWSRKRCAPGMLTDVLKPHQLKGYKSVSVNDVEALREALTLGPVSVALEADRVIFHNYKSGIVPADGCGKELNHAALVVGYGREDEEEYWIVKNSWGPKWGLDGYVHISTNTIGHPDGACGILKKPSLPIMNDVHNDE</sequence>
<dbReference type="PANTHER" id="PTHR12411">
    <property type="entry name" value="CYSTEINE PROTEASE FAMILY C1-RELATED"/>
    <property type="match status" value="1"/>
</dbReference>
<comment type="caution">
    <text evidence="7">The sequence shown here is derived from an EMBL/GenBank/DDBJ whole genome shotgun (WGS) entry which is preliminary data.</text>
</comment>
<dbReference type="PROSITE" id="PS00139">
    <property type="entry name" value="THIOL_PROTEASE_CYS"/>
    <property type="match status" value="1"/>
</dbReference>
<evidence type="ECO:0000256" key="2">
    <source>
        <dbReference type="ARBA" id="ARBA00023145"/>
    </source>
</evidence>
<dbReference type="InterPro" id="IPR013128">
    <property type="entry name" value="Peptidase_C1A"/>
</dbReference>
<dbReference type="InterPro" id="IPR000668">
    <property type="entry name" value="Peptidase_C1A_C"/>
</dbReference>
<accession>A0A7J6NSR3</accession>
<reference evidence="7 8" key="1">
    <citation type="submission" date="2020-04" db="EMBL/GenBank/DDBJ databases">
        <title>Perkinsus olseni comparative genomics.</title>
        <authorList>
            <person name="Bogema D.R."/>
        </authorList>
    </citation>
    <scope>NUCLEOTIDE SEQUENCE [LARGE SCALE GENOMIC DNA]</scope>
    <source>
        <strain evidence="7">00978-12</strain>
    </source>
</reference>
<dbReference type="OrthoDB" id="312634at2759"/>
<dbReference type="PROSITE" id="PS00640">
    <property type="entry name" value="THIOL_PROTEASE_ASN"/>
    <property type="match status" value="1"/>
</dbReference>
<feature type="domain" description="Peptidase C1A papain C-terminal" evidence="5">
    <location>
        <begin position="117"/>
        <end position="322"/>
    </location>
</feature>
<feature type="chain" id="PRO_5029465752" evidence="4">
    <location>
        <begin position="20"/>
        <end position="330"/>
    </location>
</feature>
<dbReference type="PRINTS" id="PR00705">
    <property type="entry name" value="PAPAIN"/>
</dbReference>
<dbReference type="InterPro" id="IPR039417">
    <property type="entry name" value="Peptidase_C1A_papain-like"/>
</dbReference>
<dbReference type="AlphaFoldDB" id="A0A7J6NSR3"/>
<proteinExistence type="inferred from homology"/>
<feature type="domain" description="Cathepsin propeptide inhibitor" evidence="6">
    <location>
        <begin position="28"/>
        <end position="85"/>
    </location>
</feature>
<dbReference type="InterPro" id="IPR038765">
    <property type="entry name" value="Papain-like_cys_pep_sf"/>
</dbReference>
<dbReference type="EMBL" id="JABANP010000216">
    <property type="protein sequence ID" value="KAF4686577.1"/>
    <property type="molecule type" value="Genomic_DNA"/>
</dbReference>
<gene>
    <name evidence="7" type="ORF">FOZ60_005046</name>
</gene>
<dbReference type="Pfam" id="PF08246">
    <property type="entry name" value="Inhibitor_I29"/>
    <property type="match status" value="1"/>
</dbReference>
<evidence type="ECO:0000313" key="7">
    <source>
        <dbReference type="EMBL" id="KAF4686577.1"/>
    </source>
</evidence>
<evidence type="ECO:0000259" key="5">
    <source>
        <dbReference type="SMART" id="SM00645"/>
    </source>
</evidence>
<dbReference type="GO" id="GO:0008234">
    <property type="term" value="F:cysteine-type peptidase activity"/>
    <property type="evidence" value="ECO:0007669"/>
    <property type="project" value="InterPro"/>
</dbReference>
<dbReference type="CDD" id="cd02248">
    <property type="entry name" value="Peptidase_C1A"/>
    <property type="match status" value="1"/>
</dbReference>
<evidence type="ECO:0000259" key="6">
    <source>
        <dbReference type="SMART" id="SM00848"/>
    </source>
</evidence>